<organism evidence="1 2">
    <name type="scientific">Trichinella spiralis</name>
    <name type="common">Trichina worm</name>
    <dbReference type="NCBI Taxonomy" id="6334"/>
    <lineage>
        <taxon>Eukaryota</taxon>
        <taxon>Metazoa</taxon>
        <taxon>Ecdysozoa</taxon>
        <taxon>Nematoda</taxon>
        <taxon>Enoplea</taxon>
        <taxon>Dorylaimia</taxon>
        <taxon>Trichinellida</taxon>
        <taxon>Trichinellidae</taxon>
        <taxon>Trichinella</taxon>
    </lineage>
</organism>
<name>A0ABR3KCF8_TRISP</name>
<sequence>MCKLQYSPVASCTSKQSRVVANHFLFIIARTVPKEQVHAYYCFESKTHSNIEKTEYVAQINCFLLA</sequence>
<gene>
    <name evidence="1" type="ORF">TSPI_01150</name>
</gene>
<evidence type="ECO:0000313" key="2">
    <source>
        <dbReference type="Proteomes" id="UP001558632"/>
    </source>
</evidence>
<dbReference type="Proteomes" id="UP001558632">
    <property type="component" value="Unassembled WGS sequence"/>
</dbReference>
<reference evidence="1 2" key="1">
    <citation type="submission" date="2024-07" db="EMBL/GenBank/DDBJ databases">
        <title>Enhanced genomic and transcriptomic resources for Trichinella pseudospiralis and T. spiralis underpin the discovery of pronounced molecular differences between stages and species.</title>
        <authorList>
            <person name="Pasi K.K."/>
            <person name="La Rosa G."/>
            <person name="Gomez-Morales M.A."/>
            <person name="Tosini F."/>
            <person name="Sumanam S."/>
            <person name="Young N.D."/>
            <person name="Chang B.C."/>
            <person name="Robin G.B."/>
        </authorList>
    </citation>
    <scope>NUCLEOTIDE SEQUENCE [LARGE SCALE GENOMIC DNA]</scope>
    <source>
        <strain evidence="1">ISS534</strain>
    </source>
</reference>
<keyword evidence="2" id="KW-1185">Reference proteome</keyword>
<accession>A0ABR3KCF8</accession>
<protein>
    <submittedName>
        <fullName evidence="1">Cytosolic Fe-S cluster assembly factor</fullName>
    </submittedName>
</protein>
<proteinExistence type="predicted"/>
<evidence type="ECO:0000313" key="1">
    <source>
        <dbReference type="EMBL" id="KAL1234070.1"/>
    </source>
</evidence>
<dbReference type="EMBL" id="JBEUSY010000415">
    <property type="protein sequence ID" value="KAL1234070.1"/>
    <property type="molecule type" value="Genomic_DNA"/>
</dbReference>
<comment type="caution">
    <text evidence="1">The sequence shown here is derived from an EMBL/GenBank/DDBJ whole genome shotgun (WGS) entry which is preliminary data.</text>
</comment>